<sequence>MKYIRQTIEGTDGSRAEFDGYIIDNSKEIDENRVRPAVLVIPGGGYEMTSDREAEPIALKMLGAGFHAFVLRYSCSPSVYPTALLEAAQAMAIIREHAAEWHVDPNAVIILGFSAGGHLAANLATDAGDETERAHGYDPDAVRPNGLALSYAVLTSGEFAHRSSIEHLLGDKKDDPAMLEEVSCEQHVSAKTPPTFLWHTATDGLVPVQNSMLLANACVNAGVSVEMHLYPQGGHGLSLGTLETAWGGDLANVEPCIQTWPDLLMDWITRNFAK</sequence>
<feature type="domain" description="BD-FAE-like" evidence="2">
    <location>
        <begin position="33"/>
        <end position="216"/>
    </location>
</feature>
<proteinExistence type="predicted"/>
<dbReference type="InterPro" id="IPR049492">
    <property type="entry name" value="BD-FAE-like_dom"/>
</dbReference>
<keyword evidence="3" id="KW-0858">Xylan degradation</keyword>
<organism evidence="3 4">
    <name type="scientific">Bifidobacterium bohemicum DSM 22767</name>
    <dbReference type="NCBI Taxonomy" id="1437606"/>
    <lineage>
        <taxon>Bacteria</taxon>
        <taxon>Bacillati</taxon>
        <taxon>Actinomycetota</taxon>
        <taxon>Actinomycetes</taxon>
        <taxon>Bifidobacteriales</taxon>
        <taxon>Bifidobacteriaceae</taxon>
        <taxon>Bifidobacterium</taxon>
    </lineage>
</organism>
<accession>A0A086ZEL0</accession>
<dbReference type="GO" id="GO:0031176">
    <property type="term" value="F:endo-1,4-beta-xylanase activity"/>
    <property type="evidence" value="ECO:0007669"/>
    <property type="project" value="UniProtKB-EC"/>
</dbReference>
<protein>
    <submittedName>
        <fullName evidence="3">Endo-1,4-beta-xylanase</fullName>
        <ecNumber evidence="3">3.2.1.8</ecNumber>
    </submittedName>
</protein>
<name>A0A086ZEL0_9BIFI</name>
<keyword evidence="4" id="KW-1185">Reference proteome</keyword>
<dbReference type="eggNOG" id="COG0657">
    <property type="taxonomic scope" value="Bacteria"/>
</dbReference>
<dbReference type="Proteomes" id="UP000029096">
    <property type="component" value="Unassembled WGS sequence"/>
</dbReference>
<dbReference type="EC" id="3.2.1.8" evidence="3"/>
<dbReference type="AlphaFoldDB" id="A0A086ZEL0"/>
<dbReference type="Gene3D" id="3.40.50.1820">
    <property type="entry name" value="alpha/beta hydrolase"/>
    <property type="match status" value="1"/>
</dbReference>
<dbReference type="Pfam" id="PF20434">
    <property type="entry name" value="BD-FAE"/>
    <property type="match status" value="1"/>
</dbReference>
<keyword evidence="3" id="KW-0624">Polysaccharide degradation</keyword>
<dbReference type="InterPro" id="IPR050300">
    <property type="entry name" value="GDXG_lipolytic_enzyme"/>
</dbReference>
<dbReference type="PANTHER" id="PTHR48081:SF6">
    <property type="entry name" value="PEPTIDASE S9 PROLYL OLIGOPEPTIDASE CATALYTIC DOMAIN-CONTAINING PROTEIN"/>
    <property type="match status" value="1"/>
</dbReference>
<dbReference type="RefSeq" id="WP_033522100.1">
    <property type="nucleotide sequence ID" value="NZ_JDUS01000017.1"/>
</dbReference>
<keyword evidence="1 3" id="KW-0378">Hydrolase</keyword>
<dbReference type="SUPFAM" id="SSF53474">
    <property type="entry name" value="alpha/beta-Hydrolases"/>
    <property type="match status" value="1"/>
</dbReference>
<keyword evidence="3" id="KW-0119">Carbohydrate metabolism</keyword>
<gene>
    <name evidence="3" type="ORF">BBOH_1220</name>
</gene>
<reference evidence="3 4" key="1">
    <citation type="submission" date="2014-03" db="EMBL/GenBank/DDBJ databases">
        <title>Genomics of Bifidobacteria.</title>
        <authorList>
            <person name="Ventura M."/>
            <person name="Milani C."/>
            <person name="Lugli G.A."/>
        </authorList>
    </citation>
    <scope>NUCLEOTIDE SEQUENCE [LARGE SCALE GENOMIC DNA]</scope>
    <source>
        <strain evidence="3 4">DSM 22767</strain>
    </source>
</reference>
<evidence type="ECO:0000313" key="3">
    <source>
        <dbReference type="EMBL" id="KFI44960.1"/>
    </source>
</evidence>
<evidence type="ECO:0000313" key="4">
    <source>
        <dbReference type="Proteomes" id="UP000029096"/>
    </source>
</evidence>
<evidence type="ECO:0000259" key="2">
    <source>
        <dbReference type="Pfam" id="PF20434"/>
    </source>
</evidence>
<dbReference type="PANTHER" id="PTHR48081">
    <property type="entry name" value="AB HYDROLASE SUPERFAMILY PROTEIN C4A8.06C"/>
    <property type="match status" value="1"/>
</dbReference>
<dbReference type="EMBL" id="JGYP01000004">
    <property type="protein sequence ID" value="KFI44960.1"/>
    <property type="molecule type" value="Genomic_DNA"/>
</dbReference>
<evidence type="ECO:0000256" key="1">
    <source>
        <dbReference type="ARBA" id="ARBA00022801"/>
    </source>
</evidence>
<dbReference type="OrthoDB" id="9794725at2"/>
<dbReference type="GO" id="GO:0045493">
    <property type="term" value="P:xylan catabolic process"/>
    <property type="evidence" value="ECO:0007669"/>
    <property type="project" value="UniProtKB-KW"/>
</dbReference>
<dbReference type="InterPro" id="IPR029058">
    <property type="entry name" value="AB_hydrolase_fold"/>
</dbReference>
<keyword evidence="3" id="KW-0326">Glycosidase</keyword>
<comment type="caution">
    <text evidence="3">The sequence shown here is derived from an EMBL/GenBank/DDBJ whole genome shotgun (WGS) entry which is preliminary data.</text>
</comment>
<dbReference type="STRING" id="1437606.BBOH_1220"/>